<feature type="transmembrane region" description="Helical" evidence="6">
    <location>
        <begin position="22"/>
        <end position="41"/>
    </location>
</feature>
<dbReference type="InterPro" id="IPR043428">
    <property type="entry name" value="LivM-like"/>
</dbReference>
<sequence length="324" mass="34904">MTPAAVHDALREKTRVKLWEPVLWLAPLAVVALFPGSSFLVNQMAIMALFAISLDLVLGYAGIMSLGHAAFFGMGAFAAGLFAKFVMPEPIVGLVFAMGVGGLTAYVCSYTILRGSALTVVMVTLGVSLILLEIGNYMTWLTGGADGLQGVVMDPVLGLFPFTFDGVTAAYYSLAVLAVFLVVYRRIVNSPFGTSLRVIRDNRLRAYSIGIDTNRRIKLAYTLAGAIAAAAGAVQTHSMNFASLDAFAFERSADVLLMVVIGGTAWIYGGVIGAIVFIGLHHVLSDLTPQYWTFWVGVFLVLLMRVGRDRLIRPWTWFKGGPHG</sequence>
<dbReference type="PANTHER" id="PTHR30482:SF17">
    <property type="entry name" value="ABC TRANSPORTER ATP-BINDING PROTEIN"/>
    <property type="match status" value="1"/>
</dbReference>
<organism evidence="7 8">
    <name type="scientific">Pusillimonas noertemannii</name>
    <dbReference type="NCBI Taxonomy" id="305977"/>
    <lineage>
        <taxon>Bacteria</taxon>
        <taxon>Pseudomonadati</taxon>
        <taxon>Pseudomonadota</taxon>
        <taxon>Betaproteobacteria</taxon>
        <taxon>Burkholderiales</taxon>
        <taxon>Alcaligenaceae</taxon>
        <taxon>Pusillimonas</taxon>
    </lineage>
</organism>
<feature type="transmembrane region" description="Helical" evidence="6">
    <location>
        <begin position="255"/>
        <end position="278"/>
    </location>
</feature>
<evidence type="ECO:0000256" key="3">
    <source>
        <dbReference type="ARBA" id="ARBA00022692"/>
    </source>
</evidence>
<feature type="transmembrane region" description="Helical" evidence="6">
    <location>
        <begin position="48"/>
        <end position="71"/>
    </location>
</feature>
<dbReference type="GO" id="GO:0005886">
    <property type="term" value="C:plasma membrane"/>
    <property type="evidence" value="ECO:0007669"/>
    <property type="project" value="UniProtKB-SubCell"/>
</dbReference>
<evidence type="ECO:0000256" key="5">
    <source>
        <dbReference type="ARBA" id="ARBA00023136"/>
    </source>
</evidence>
<evidence type="ECO:0000256" key="6">
    <source>
        <dbReference type="SAM" id="Phobius"/>
    </source>
</evidence>
<accession>A0A2U1CQB3</accession>
<protein>
    <submittedName>
        <fullName evidence="7">Amino acid/amide ABC transporter membrane protein 2 (HAAT family)</fullName>
    </submittedName>
</protein>
<dbReference type="STRING" id="1231391.GCA_000308195_01275"/>
<feature type="transmembrane region" description="Helical" evidence="6">
    <location>
        <begin position="159"/>
        <end position="184"/>
    </location>
</feature>
<feature type="transmembrane region" description="Helical" evidence="6">
    <location>
        <begin position="290"/>
        <end position="307"/>
    </location>
</feature>
<evidence type="ECO:0000256" key="1">
    <source>
        <dbReference type="ARBA" id="ARBA00004651"/>
    </source>
</evidence>
<keyword evidence="3 6" id="KW-0812">Transmembrane</keyword>
<dbReference type="CDD" id="cd06581">
    <property type="entry name" value="TM_PBP1_LivM_like"/>
    <property type="match status" value="1"/>
</dbReference>
<evidence type="ECO:0000256" key="2">
    <source>
        <dbReference type="ARBA" id="ARBA00022475"/>
    </source>
</evidence>
<reference evidence="7 8" key="1">
    <citation type="submission" date="2018-04" db="EMBL/GenBank/DDBJ databases">
        <title>Genomic Encyclopedia of Type Strains, Phase IV (KMG-IV): sequencing the most valuable type-strain genomes for metagenomic binning, comparative biology and taxonomic classification.</title>
        <authorList>
            <person name="Goeker M."/>
        </authorList>
    </citation>
    <scope>NUCLEOTIDE SEQUENCE [LARGE SCALE GENOMIC DNA]</scope>
    <source>
        <strain evidence="7 8">DSM 10065</strain>
    </source>
</reference>
<dbReference type="InterPro" id="IPR001851">
    <property type="entry name" value="ABC_transp_permease"/>
</dbReference>
<feature type="transmembrane region" description="Helical" evidence="6">
    <location>
        <begin position="91"/>
        <end position="113"/>
    </location>
</feature>
<evidence type="ECO:0000313" key="8">
    <source>
        <dbReference type="Proteomes" id="UP000246145"/>
    </source>
</evidence>
<dbReference type="Proteomes" id="UP000246145">
    <property type="component" value="Unassembled WGS sequence"/>
</dbReference>
<keyword evidence="5 6" id="KW-0472">Membrane</keyword>
<proteinExistence type="predicted"/>
<keyword evidence="4 6" id="KW-1133">Transmembrane helix</keyword>
<feature type="transmembrane region" description="Helical" evidence="6">
    <location>
        <begin position="120"/>
        <end position="139"/>
    </location>
</feature>
<dbReference type="AlphaFoldDB" id="A0A2U1CQB3"/>
<dbReference type="RefSeq" id="WP_116517328.1">
    <property type="nucleotide sequence ID" value="NZ_JACCEX010000001.1"/>
</dbReference>
<comment type="subcellular location">
    <subcellularLocation>
        <location evidence="1">Cell membrane</location>
        <topology evidence="1">Multi-pass membrane protein</topology>
    </subcellularLocation>
</comment>
<dbReference type="Pfam" id="PF02653">
    <property type="entry name" value="BPD_transp_2"/>
    <property type="match status" value="1"/>
</dbReference>
<dbReference type="EMBL" id="QEKO01000001">
    <property type="protein sequence ID" value="PVY68077.1"/>
    <property type="molecule type" value="Genomic_DNA"/>
</dbReference>
<dbReference type="GO" id="GO:0015658">
    <property type="term" value="F:branched-chain amino acid transmembrane transporter activity"/>
    <property type="evidence" value="ECO:0007669"/>
    <property type="project" value="InterPro"/>
</dbReference>
<comment type="caution">
    <text evidence="7">The sequence shown here is derived from an EMBL/GenBank/DDBJ whole genome shotgun (WGS) entry which is preliminary data.</text>
</comment>
<keyword evidence="8" id="KW-1185">Reference proteome</keyword>
<gene>
    <name evidence="7" type="ORF">C7440_0465</name>
</gene>
<dbReference type="OrthoDB" id="3460090at2"/>
<evidence type="ECO:0000313" key="7">
    <source>
        <dbReference type="EMBL" id="PVY68077.1"/>
    </source>
</evidence>
<evidence type="ECO:0000256" key="4">
    <source>
        <dbReference type="ARBA" id="ARBA00022989"/>
    </source>
</evidence>
<keyword evidence="2" id="KW-1003">Cell membrane</keyword>
<dbReference type="PANTHER" id="PTHR30482">
    <property type="entry name" value="HIGH-AFFINITY BRANCHED-CHAIN AMINO ACID TRANSPORT SYSTEM PERMEASE"/>
    <property type="match status" value="1"/>
</dbReference>
<name>A0A2U1CQB3_9BURK</name>